<reference evidence="2 3" key="1">
    <citation type="submission" date="2017-11" db="EMBL/GenBank/DDBJ databases">
        <title>Infants hospitalized years apart are colonized by the same room-sourced microbial strains.</title>
        <authorList>
            <person name="Brooks B."/>
            <person name="Olm M.R."/>
            <person name="Firek B.A."/>
            <person name="Baker R."/>
            <person name="Thomas B.C."/>
            <person name="Morowitz M.J."/>
            <person name="Banfield J.F."/>
        </authorList>
    </citation>
    <scope>NUCLEOTIDE SEQUENCE [LARGE SCALE GENOMIC DNA]</scope>
    <source>
        <strain evidence="2">S2_003_000_R3_20</strain>
    </source>
</reference>
<name>A0A2W5RWX2_ACIJO</name>
<evidence type="ECO:0000256" key="1">
    <source>
        <dbReference type="SAM" id="Phobius"/>
    </source>
</evidence>
<evidence type="ECO:0000313" key="3">
    <source>
        <dbReference type="Proteomes" id="UP000249282"/>
    </source>
</evidence>
<proteinExistence type="predicted"/>
<feature type="transmembrane region" description="Helical" evidence="1">
    <location>
        <begin position="7"/>
        <end position="24"/>
    </location>
</feature>
<sequence length="113" mass="12587">MTLKEKLGVLNLAIILIMFSFILYKCATSEKKPKSEASKDVEYMTMCQKLIKQSANYPSTVDHKVFSTNVYHAPNGNIAVTAPFSAKNAFGVEMDHTARCIFPKDGKPEIVIQ</sequence>
<keyword evidence="1" id="KW-0472">Membrane</keyword>
<dbReference type="Proteomes" id="UP000249282">
    <property type="component" value="Unassembled WGS sequence"/>
</dbReference>
<gene>
    <name evidence="2" type="ORF">DI542_01045</name>
</gene>
<comment type="caution">
    <text evidence="2">The sequence shown here is derived from an EMBL/GenBank/DDBJ whole genome shotgun (WGS) entry which is preliminary data.</text>
</comment>
<dbReference type="EMBL" id="QFQJ01000002">
    <property type="protein sequence ID" value="PZQ93789.1"/>
    <property type="molecule type" value="Genomic_DNA"/>
</dbReference>
<dbReference type="AlphaFoldDB" id="A0A2W5RWX2"/>
<protein>
    <submittedName>
        <fullName evidence="2">Uncharacterized protein</fullName>
    </submittedName>
</protein>
<keyword evidence="1" id="KW-1133">Transmembrane helix</keyword>
<evidence type="ECO:0000313" key="2">
    <source>
        <dbReference type="EMBL" id="PZQ93789.1"/>
    </source>
</evidence>
<organism evidence="2 3">
    <name type="scientific">Acinetobacter johnsonii</name>
    <dbReference type="NCBI Taxonomy" id="40214"/>
    <lineage>
        <taxon>Bacteria</taxon>
        <taxon>Pseudomonadati</taxon>
        <taxon>Pseudomonadota</taxon>
        <taxon>Gammaproteobacteria</taxon>
        <taxon>Moraxellales</taxon>
        <taxon>Moraxellaceae</taxon>
        <taxon>Acinetobacter</taxon>
    </lineage>
</organism>
<accession>A0A2W5RWX2</accession>
<keyword evidence="1" id="KW-0812">Transmembrane</keyword>